<feature type="transmembrane region" description="Helical" evidence="10">
    <location>
        <begin position="49"/>
        <end position="78"/>
    </location>
</feature>
<keyword evidence="3" id="KW-0597">Phosphoprotein</keyword>
<dbReference type="InterPro" id="IPR003661">
    <property type="entry name" value="HisK_dim/P_dom"/>
</dbReference>
<evidence type="ECO:0000259" key="11">
    <source>
        <dbReference type="PROSITE" id="PS50109"/>
    </source>
</evidence>
<dbReference type="PANTHER" id="PTHR43065:SF10">
    <property type="entry name" value="PEROXIDE STRESS-ACTIVATED HISTIDINE KINASE MAK3"/>
    <property type="match status" value="1"/>
</dbReference>
<dbReference type="PROSITE" id="PS50109">
    <property type="entry name" value="HIS_KIN"/>
    <property type="match status" value="1"/>
</dbReference>
<name>A0A2U0SG26_9SPHN</name>
<dbReference type="Gene3D" id="3.30.565.10">
    <property type="entry name" value="Histidine kinase-like ATPase, C-terminal domain"/>
    <property type="match status" value="1"/>
</dbReference>
<keyword evidence="8" id="KW-0902">Two-component regulatory system</keyword>
<dbReference type="InterPro" id="IPR005467">
    <property type="entry name" value="His_kinase_dom"/>
</dbReference>
<evidence type="ECO:0000313" key="12">
    <source>
        <dbReference type="EMBL" id="PVX30340.1"/>
    </source>
</evidence>
<gene>
    <name evidence="12" type="ORF">DD559_14150</name>
</gene>
<dbReference type="SMART" id="SM00387">
    <property type="entry name" value="HATPase_c"/>
    <property type="match status" value="1"/>
</dbReference>
<dbReference type="PRINTS" id="PR00344">
    <property type="entry name" value="BCTRLSENSOR"/>
</dbReference>
<dbReference type="InterPro" id="IPR035965">
    <property type="entry name" value="PAS-like_dom_sf"/>
</dbReference>
<comment type="catalytic activity">
    <reaction evidence="1">
        <text>ATP + protein L-histidine = ADP + protein N-phospho-L-histidine.</text>
        <dbReference type="EC" id="2.7.13.3"/>
    </reaction>
</comment>
<keyword evidence="6" id="KW-0418">Kinase</keyword>
<dbReference type="EC" id="2.7.13.3" evidence="2"/>
<dbReference type="AlphaFoldDB" id="A0A2U0SG26"/>
<evidence type="ECO:0000313" key="13">
    <source>
        <dbReference type="Proteomes" id="UP000245890"/>
    </source>
</evidence>
<sequence length="547" mass="58256">MGWAGAAGIAMMRVMRETPDSRTGTAPPRVRQSAEDDRTRVHRAGSRQAAALLLAAAIFVLDSFSQLSSAVATLYLLVLLVASGSSGARLLCWSIGCAGLTLAGMLIAHGIAPPIDTIVRMLVSLATNAATTGLLLHRQAMDRRVAHQERRYATMMDSLAVAIWELDFRPVTAAIAGLRAEGVVDLAGYLRANPDFVAATQRRVRITDVNQTALTLMGVPNKQAFFRKLVDFLPDADASFAACILAIDEQRPMFQAESRLVAADGTSIDVIVAFSFAPGTSLDRVPGSILDIRQHKRLQATVERTRIELERVQRTVAIGAMSASIAHEINQPIAAIQSYADSARRWLAHPEPDLGEVRRSLAGLDLAVTATRDVMHRVRNLVGGSRAEIAPLLLETLVSDTVAIAARDLTAHGATIRFTKTGTAPIRGDSILLKHLLLNLITNALQAMEAAGTCDPQIEVAMRALPGCAQLEVRDSGPGLATSAADTPFETFYTTKPGGMGLGLTICRSIIDLHEGRIDIANHPEGGAMVSIALPLATDTPCISAAP</sequence>
<keyword evidence="10" id="KW-0472">Membrane</keyword>
<dbReference type="Proteomes" id="UP000245890">
    <property type="component" value="Unassembled WGS sequence"/>
</dbReference>
<reference evidence="12 13" key="1">
    <citation type="submission" date="2018-05" db="EMBL/GenBank/DDBJ databases">
        <title>Description of Sphingomonas pokkalii sp nov, isolated from the rhizosphere of saline tolerant pokkali rice and its draft genome analysis.</title>
        <authorList>
            <person name="Menon R."/>
            <person name="Kumari S."/>
            <person name="Rameshkumar N."/>
        </authorList>
    </citation>
    <scope>NUCLEOTIDE SEQUENCE [LARGE SCALE GENOMIC DNA]</scope>
    <source>
        <strain evidence="12 13">L3B27</strain>
    </source>
</reference>
<dbReference type="Gene3D" id="3.30.450.20">
    <property type="entry name" value="PAS domain"/>
    <property type="match status" value="1"/>
</dbReference>
<dbReference type="SUPFAM" id="SSF47384">
    <property type="entry name" value="Homodimeric domain of signal transducing histidine kinase"/>
    <property type="match status" value="1"/>
</dbReference>
<dbReference type="InterPro" id="IPR004358">
    <property type="entry name" value="Sig_transdc_His_kin-like_C"/>
</dbReference>
<evidence type="ECO:0000256" key="10">
    <source>
        <dbReference type="SAM" id="Phobius"/>
    </source>
</evidence>
<dbReference type="GO" id="GO:0005524">
    <property type="term" value="F:ATP binding"/>
    <property type="evidence" value="ECO:0007669"/>
    <property type="project" value="UniProtKB-KW"/>
</dbReference>
<evidence type="ECO:0000256" key="7">
    <source>
        <dbReference type="ARBA" id="ARBA00022840"/>
    </source>
</evidence>
<dbReference type="InterPro" id="IPR036097">
    <property type="entry name" value="HisK_dim/P_sf"/>
</dbReference>
<evidence type="ECO:0000256" key="5">
    <source>
        <dbReference type="ARBA" id="ARBA00022741"/>
    </source>
</evidence>
<keyword evidence="10" id="KW-0812">Transmembrane</keyword>
<evidence type="ECO:0000256" key="9">
    <source>
        <dbReference type="SAM" id="MobiDB-lite"/>
    </source>
</evidence>
<feature type="domain" description="Histidine kinase" evidence="11">
    <location>
        <begin position="324"/>
        <end position="538"/>
    </location>
</feature>
<comment type="caution">
    <text evidence="12">The sequence shown here is derived from an EMBL/GenBank/DDBJ whole genome shotgun (WGS) entry which is preliminary data.</text>
</comment>
<dbReference type="CDD" id="cd00082">
    <property type="entry name" value="HisKA"/>
    <property type="match status" value="1"/>
</dbReference>
<keyword evidence="13" id="KW-1185">Reference proteome</keyword>
<keyword evidence="4" id="KW-0808">Transferase</keyword>
<dbReference type="Gene3D" id="1.10.287.130">
    <property type="match status" value="1"/>
</dbReference>
<dbReference type="CDD" id="cd00130">
    <property type="entry name" value="PAS"/>
    <property type="match status" value="1"/>
</dbReference>
<feature type="region of interest" description="Disordered" evidence="9">
    <location>
        <begin position="17"/>
        <end position="41"/>
    </location>
</feature>
<evidence type="ECO:0000256" key="3">
    <source>
        <dbReference type="ARBA" id="ARBA00022553"/>
    </source>
</evidence>
<evidence type="ECO:0000256" key="2">
    <source>
        <dbReference type="ARBA" id="ARBA00012438"/>
    </source>
</evidence>
<keyword evidence="5" id="KW-0547">Nucleotide-binding</keyword>
<keyword evidence="7" id="KW-0067">ATP-binding</keyword>
<dbReference type="EMBL" id="QENQ01000001">
    <property type="protein sequence ID" value="PVX30340.1"/>
    <property type="molecule type" value="Genomic_DNA"/>
</dbReference>
<dbReference type="InterPro" id="IPR000014">
    <property type="entry name" value="PAS"/>
</dbReference>
<organism evidence="12 13">
    <name type="scientific">Sphingomonas pokkalii</name>
    <dbReference type="NCBI Taxonomy" id="2175090"/>
    <lineage>
        <taxon>Bacteria</taxon>
        <taxon>Pseudomonadati</taxon>
        <taxon>Pseudomonadota</taxon>
        <taxon>Alphaproteobacteria</taxon>
        <taxon>Sphingomonadales</taxon>
        <taxon>Sphingomonadaceae</taxon>
        <taxon>Sphingomonas</taxon>
    </lineage>
</organism>
<dbReference type="RefSeq" id="WP_116469751.1">
    <property type="nucleotide sequence ID" value="NZ_QENQ01000001.1"/>
</dbReference>
<keyword evidence="10" id="KW-1133">Transmembrane helix</keyword>
<dbReference type="SUPFAM" id="SSF55785">
    <property type="entry name" value="PYP-like sensor domain (PAS domain)"/>
    <property type="match status" value="1"/>
</dbReference>
<evidence type="ECO:0000256" key="4">
    <source>
        <dbReference type="ARBA" id="ARBA00022679"/>
    </source>
</evidence>
<evidence type="ECO:0000256" key="1">
    <source>
        <dbReference type="ARBA" id="ARBA00000085"/>
    </source>
</evidence>
<dbReference type="PANTHER" id="PTHR43065">
    <property type="entry name" value="SENSOR HISTIDINE KINASE"/>
    <property type="match status" value="1"/>
</dbReference>
<dbReference type="InterPro" id="IPR003594">
    <property type="entry name" value="HATPase_dom"/>
</dbReference>
<proteinExistence type="predicted"/>
<dbReference type="GO" id="GO:0000155">
    <property type="term" value="F:phosphorelay sensor kinase activity"/>
    <property type="evidence" value="ECO:0007669"/>
    <property type="project" value="InterPro"/>
</dbReference>
<accession>A0A2U0SG26</accession>
<dbReference type="InterPro" id="IPR036890">
    <property type="entry name" value="HATPase_C_sf"/>
</dbReference>
<dbReference type="OrthoDB" id="9789238at2"/>
<dbReference type="SMART" id="SM00388">
    <property type="entry name" value="HisKA"/>
    <property type="match status" value="1"/>
</dbReference>
<dbReference type="Pfam" id="PF02518">
    <property type="entry name" value="HATPase_c"/>
    <property type="match status" value="1"/>
</dbReference>
<evidence type="ECO:0000256" key="6">
    <source>
        <dbReference type="ARBA" id="ARBA00022777"/>
    </source>
</evidence>
<dbReference type="SUPFAM" id="SSF55874">
    <property type="entry name" value="ATPase domain of HSP90 chaperone/DNA topoisomerase II/histidine kinase"/>
    <property type="match status" value="1"/>
</dbReference>
<feature type="transmembrane region" description="Helical" evidence="10">
    <location>
        <begin position="90"/>
        <end position="112"/>
    </location>
</feature>
<evidence type="ECO:0000256" key="8">
    <source>
        <dbReference type="ARBA" id="ARBA00023012"/>
    </source>
</evidence>
<protein>
    <recommendedName>
        <fullName evidence="2">histidine kinase</fullName>
        <ecNumber evidence="2">2.7.13.3</ecNumber>
    </recommendedName>
</protein>